<evidence type="ECO:0000256" key="4">
    <source>
        <dbReference type="SAM" id="MobiDB-lite"/>
    </source>
</evidence>
<dbReference type="Pfam" id="PF03403">
    <property type="entry name" value="PAF-AH_p_II"/>
    <property type="match status" value="1"/>
</dbReference>
<feature type="transmembrane region" description="Helical" evidence="5">
    <location>
        <begin position="6"/>
        <end position="23"/>
    </location>
</feature>
<accession>A0A2W1LDH3</accession>
<keyword evidence="5" id="KW-0812">Transmembrane</keyword>
<dbReference type="GO" id="GO:0016042">
    <property type="term" value="P:lipid catabolic process"/>
    <property type="evidence" value="ECO:0007669"/>
    <property type="project" value="UniProtKB-KW"/>
</dbReference>
<feature type="transmembrane region" description="Helical" evidence="5">
    <location>
        <begin position="53"/>
        <end position="73"/>
    </location>
</feature>
<reference evidence="6 7" key="1">
    <citation type="submission" date="2018-06" db="EMBL/GenBank/DDBJ databases">
        <title>Paenibacillus imtechensis sp. nov.</title>
        <authorList>
            <person name="Pinnaka A.K."/>
            <person name="Singh H."/>
            <person name="Kaur M."/>
        </authorList>
    </citation>
    <scope>NUCLEOTIDE SEQUENCE [LARGE SCALE GENOMIC DNA]</scope>
    <source>
        <strain evidence="6 7">SMB1</strain>
    </source>
</reference>
<dbReference type="Gene3D" id="3.40.50.1820">
    <property type="entry name" value="alpha/beta hydrolase"/>
    <property type="match status" value="1"/>
</dbReference>
<dbReference type="PANTHER" id="PTHR10272">
    <property type="entry name" value="PLATELET-ACTIVATING FACTOR ACETYLHYDROLASE"/>
    <property type="match status" value="1"/>
</dbReference>
<evidence type="ECO:0000256" key="5">
    <source>
        <dbReference type="SAM" id="Phobius"/>
    </source>
</evidence>
<gene>
    <name evidence="6" type="ORF">DNH61_05790</name>
</gene>
<keyword evidence="1 6" id="KW-0378">Hydrolase</keyword>
<evidence type="ECO:0000256" key="3">
    <source>
        <dbReference type="ARBA" id="ARBA00023098"/>
    </source>
</evidence>
<feature type="region of interest" description="Disordered" evidence="4">
    <location>
        <begin position="485"/>
        <end position="511"/>
    </location>
</feature>
<organism evidence="6 7">
    <name type="scientific">Paenibacillus sambharensis</name>
    <dbReference type="NCBI Taxonomy" id="1803190"/>
    <lineage>
        <taxon>Bacteria</taxon>
        <taxon>Bacillati</taxon>
        <taxon>Bacillota</taxon>
        <taxon>Bacilli</taxon>
        <taxon>Bacillales</taxon>
        <taxon>Paenibacillaceae</taxon>
        <taxon>Paenibacillus</taxon>
    </lineage>
</organism>
<keyword evidence="5" id="KW-0472">Membrane</keyword>
<proteinExistence type="predicted"/>
<dbReference type="PANTHER" id="PTHR10272:SF0">
    <property type="entry name" value="PLATELET-ACTIVATING FACTOR ACETYLHYDROLASE"/>
    <property type="match status" value="1"/>
</dbReference>
<keyword evidence="7" id="KW-1185">Reference proteome</keyword>
<keyword evidence="2" id="KW-0442">Lipid degradation</keyword>
<dbReference type="InterPro" id="IPR029058">
    <property type="entry name" value="AB_hydrolase_fold"/>
</dbReference>
<dbReference type="EMBL" id="QKRB01000036">
    <property type="protein sequence ID" value="PZD96709.1"/>
    <property type="molecule type" value="Genomic_DNA"/>
</dbReference>
<evidence type="ECO:0000313" key="7">
    <source>
        <dbReference type="Proteomes" id="UP000249522"/>
    </source>
</evidence>
<evidence type="ECO:0000313" key="6">
    <source>
        <dbReference type="EMBL" id="PZD96709.1"/>
    </source>
</evidence>
<dbReference type="SUPFAM" id="SSF53474">
    <property type="entry name" value="alpha/beta-Hydrolases"/>
    <property type="match status" value="1"/>
</dbReference>
<dbReference type="Proteomes" id="UP000249522">
    <property type="component" value="Unassembled WGS sequence"/>
</dbReference>
<feature type="transmembrane region" description="Helical" evidence="5">
    <location>
        <begin position="94"/>
        <end position="113"/>
    </location>
</feature>
<dbReference type="OrthoDB" id="9814760at2"/>
<sequence length="511" mass="56459">MRLFEIMLLASNVLLLVLLFMPNTAFRRQTLLPVSGIAAAVLLVHFLAEGGRWQLLVPYVMTLVFLAVSIYRLQRRASSPQRRVSAWITLPLKSLLTLAILASASLAVLLPVFSLPEPTGPYPTGTRIIHWVDESREETIGAAGGKREIMVQLWYPAKPDRELETAPLVPEGMEILNALAAEMRLSGQLISHWQYTLTHSAMNAELSGEQPSYPLILLNHGMGTARFLQTAQAENLASHGYIVASVEHPYSTLASVFPDGRVTHNETDSARMVKSVDYREEVGSVWTEDVRFALGQLEKMNIGQAESGFTGKIDMSRVGVMGHSYGGAASYDMMPDDRVDAGIDMDGTLYGFRGDPAVTKPFLFFYAEDTFNAYNEIRQGKSYTNAELEKMGTTREEMAEQLKIAGLEIQQISETLKSNNQLLYMDGSSHYNFTDLQLASPLLPQLGFTGPIDGERSTAIVNQVVLDFFNKHLLGQDGGLLENPGSAYPELRDGTSEFAEGLQETTKKPKE</sequence>
<dbReference type="GO" id="GO:0003847">
    <property type="term" value="F:1-alkyl-2-acetylglycerophosphocholine esterase activity"/>
    <property type="evidence" value="ECO:0007669"/>
    <property type="project" value="TreeGrafter"/>
</dbReference>
<keyword evidence="5" id="KW-1133">Transmembrane helix</keyword>
<keyword evidence="3" id="KW-0443">Lipid metabolism</keyword>
<evidence type="ECO:0000256" key="1">
    <source>
        <dbReference type="ARBA" id="ARBA00022801"/>
    </source>
</evidence>
<dbReference type="RefSeq" id="WP_111145720.1">
    <property type="nucleotide sequence ID" value="NZ_QKRB01000036.1"/>
</dbReference>
<name>A0A2W1LDH3_9BACL</name>
<protein>
    <submittedName>
        <fullName evidence="6">Dienelactone hydrolase</fullName>
    </submittedName>
</protein>
<dbReference type="AlphaFoldDB" id="A0A2W1LDH3"/>
<evidence type="ECO:0000256" key="2">
    <source>
        <dbReference type="ARBA" id="ARBA00022963"/>
    </source>
</evidence>
<comment type="caution">
    <text evidence="6">The sequence shown here is derived from an EMBL/GenBank/DDBJ whole genome shotgun (WGS) entry which is preliminary data.</text>
</comment>
<feature type="transmembrane region" description="Helical" evidence="5">
    <location>
        <begin position="30"/>
        <end position="47"/>
    </location>
</feature>